<dbReference type="PROSITE" id="PS50259">
    <property type="entry name" value="G_PROTEIN_RECEP_F3_4"/>
    <property type="match status" value="1"/>
</dbReference>
<protein>
    <submittedName>
        <fullName evidence="11">Gamma-aminobutyric acid type B receptor subunit 2</fullName>
    </submittedName>
</protein>
<evidence type="ECO:0000256" key="3">
    <source>
        <dbReference type="ARBA" id="ARBA00022989"/>
    </source>
</evidence>
<keyword evidence="7" id="KW-0325">Glycoprotein</keyword>
<keyword evidence="8" id="KW-0807">Transducer</keyword>
<evidence type="ECO:0000313" key="11">
    <source>
        <dbReference type="EMBL" id="KAJ8024251.1"/>
    </source>
</evidence>
<evidence type="ECO:0000259" key="10">
    <source>
        <dbReference type="PROSITE" id="PS50259"/>
    </source>
</evidence>
<evidence type="ECO:0000256" key="4">
    <source>
        <dbReference type="ARBA" id="ARBA00023040"/>
    </source>
</evidence>
<dbReference type="OrthoDB" id="2150267at2759"/>
<keyword evidence="12" id="KW-1185">Reference proteome</keyword>
<comment type="caution">
    <text evidence="11">The sequence shown here is derived from an EMBL/GenBank/DDBJ whole genome shotgun (WGS) entry which is preliminary data.</text>
</comment>
<evidence type="ECO:0000256" key="1">
    <source>
        <dbReference type="ARBA" id="ARBA00004141"/>
    </source>
</evidence>
<accession>A0A9Q0YMN9</accession>
<proteinExistence type="predicted"/>
<dbReference type="EMBL" id="JAIZAY010000019">
    <property type="protein sequence ID" value="KAJ8024251.1"/>
    <property type="molecule type" value="Genomic_DNA"/>
</dbReference>
<dbReference type="GO" id="GO:0004965">
    <property type="term" value="F:G protein-coupled GABA receptor activity"/>
    <property type="evidence" value="ECO:0007669"/>
    <property type="project" value="InterPro"/>
</dbReference>
<feature type="transmembrane region" description="Helical" evidence="9">
    <location>
        <begin position="84"/>
        <end position="105"/>
    </location>
</feature>
<evidence type="ECO:0000313" key="12">
    <source>
        <dbReference type="Proteomes" id="UP001152320"/>
    </source>
</evidence>
<evidence type="ECO:0000256" key="8">
    <source>
        <dbReference type="ARBA" id="ARBA00023224"/>
    </source>
</evidence>
<dbReference type="InterPro" id="IPR017978">
    <property type="entry name" value="GPCR_3_C"/>
</dbReference>
<dbReference type="InterPro" id="IPR002455">
    <property type="entry name" value="GPCR3_GABA-B"/>
</dbReference>
<evidence type="ECO:0000256" key="6">
    <source>
        <dbReference type="ARBA" id="ARBA00023170"/>
    </source>
</evidence>
<feature type="transmembrane region" description="Helical" evidence="9">
    <location>
        <begin position="9"/>
        <end position="30"/>
    </location>
</feature>
<keyword evidence="4" id="KW-0297">G-protein coupled receptor</keyword>
<feature type="transmembrane region" description="Helical" evidence="9">
    <location>
        <begin position="42"/>
        <end position="63"/>
    </location>
</feature>
<evidence type="ECO:0000256" key="9">
    <source>
        <dbReference type="SAM" id="Phobius"/>
    </source>
</evidence>
<evidence type="ECO:0000256" key="5">
    <source>
        <dbReference type="ARBA" id="ARBA00023136"/>
    </source>
</evidence>
<keyword evidence="3 9" id="KW-1133">Transmembrane helix</keyword>
<sequence length="303" mass="33545">MSSPNLNNVIVAGFILAYVCVLVIGLDLPLITEETLRWMCEIRVWIVVFAFTLAFGGMFTKMWRVYSIVIAGKTKRRVIRDRMLIGIVGILFGVDLIVLIPRQFIDPFQISEVRIPIPQTEEDVASFLRYELLYIRCTASYEHIWVSTLICYKAIVMLFGAFLSFQTRKINVPSLNDASYVGLSIYNCCICAVVAMPLSLFNTQEIGVTYAIVGGLMVFCTTVSLCMLFIPKIIALRSKDPNAAINGVRIGTTDTKTANSGSTIMTIQTTANISQSVGKDTNNHMTVPPVAEEVVDNANESKA</sequence>
<keyword evidence="2 9" id="KW-0812">Transmembrane</keyword>
<dbReference type="PANTHER" id="PTHR10519">
    <property type="entry name" value="GABA-B RECEPTOR"/>
    <property type="match status" value="1"/>
</dbReference>
<feature type="domain" description="G-protein coupled receptors family 3 profile" evidence="10">
    <location>
        <begin position="40"/>
        <end position="236"/>
    </location>
</feature>
<feature type="transmembrane region" description="Helical" evidence="9">
    <location>
        <begin position="207"/>
        <end position="230"/>
    </location>
</feature>
<keyword evidence="5 9" id="KW-0472">Membrane</keyword>
<dbReference type="Proteomes" id="UP001152320">
    <property type="component" value="Chromosome 19"/>
</dbReference>
<comment type="subcellular location">
    <subcellularLocation>
        <location evidence="1">Membrane</location>
        <topology evidence="1">Multi-pass membrane protein</topology>
    </subcellularLocation>
</comment>
<dbReference type="GO" id="GO:0007214">
    <property type="term" value="P:gamma-aminobutyric acid signaling pathway"/>
    <property type="evidence" value="ECO:0007669"/>
    <property type="project" value="TreeGrafter"/>
</dbReference>
<dbReference type="GO" id="GO:0038039">
    <property type="term" value="C:G protein-coupled receptor heterodimeric complex"/>
    <property type="evidence" value="ECO:0007669"/>
    <property type="project" value="TreeGrafter"/>
</dbReference>
<dbReference type="PANTHER" id="PTHR10519:SF79">
    <property type="entry name" value="RECEPTOR LIGAND BINDING REGION DOMAIN-CONTAINING PROTEIN"/>
    <property type="match status" value="1"/>
</dbReference>
<name>A0A9Q0YMN9_HOLLE</name>
<evidence type="ECO:0000256" key="7">
    <source>
        <dbReference type="ARBA" id="ARBA00023180"/>
    </source>
</evidence>
<dbReference type="PRINTS" id="PR01176">
    <property type="entry name" value="GABABRECEPTR"/>
</dbReference>
<dbReference type="AlphaFoldDB" id="A0A9Q0YMN9"/>
<evidence type="ECO:0000256" key="2">
    <source>
        <dbReference type="ARBA" id="ARBA00022692"/>
    </source>
</evidence>
<reference evidence="11" key="1">
    <citation type="submission" date="2021-10" db="EMBL/GenBank/DDBJ databases">
        <title>Tropical sea cucumber genome reveals ecological adaptation and Cuvierian tubules defense mechanism.</title>
        <authorList>
            <person name="Chen T."/>
        </authorList>
    </citation>
    <scope>NUCLEOTIDE SEQUENCE</scope>
    <source>
        <strain evidence="11">Nanhai2018</strain>
        <tissue evidence="11">Muscle</tissue>
    </source>
</reference>
<keyword evidence="6 11" id="KW-0675">Receptor</keyword>
<organism evidence="11 12">
    <name type="scientific">Holothuria leucospilota</name>
    <name type="common">Black long sea cucumber</name>
    <name type="synonym">Mertensiothuria leucospilota</name>
    <dbReference type="NCBI Taxonomy" id="206669"/>
    <lineage>
        <taxon>Eukaryota</taxon>
        <taxon>Metazoa</taxon>
        <taxon>Echinodermata</taxon>
        <taxon>Eleutherozoa</taxon>
        <taxon>Echinozoa</taxon>
        <taxon>Holothuroidea</taxon>
        <taxon>Aspidochirotacea</taxon>
        <taxon>Aspidochirotida</taxon>
        <taxon>Holothuriidae</taxon>
        <taxon>Holothuria</taxon>
    </lineage>
</organism>
<feature type="transmembrane region" description="Helical" evidence="9">
    <location>
        <begin position="177"/>
        <end position="201"/>
    </location>
</feature>
<dbReference type="Pfam" id="PF00003">
    <property type="entry name" value="7tm_3"/>
    <property type="match status" value="1"/>
</dbReference>
<feature type="transmembrane region" description="Helical" evidence="9">
    <location>
        <begin position="144"/>
        <end position="165"/>
    </location>
</feature>
<gene>
    <name evidence="11" type="ORF">HOLleu_36933</name>
</gene>